<dbReference type="EMBL" id="CAACVS010000236">
    <property type="protein sequence ID" value="VEU39801.1"/>
    <property type="molecule type" value="Genomic_DNA"/>
</dbReference>
<gene>
    <name evidence="1" type="ORF">PSNMU_V1.4_AUG-EV-PASAV3_0066780</name>
</gene>
<dbReference type="Proteomes" id="UP000291116">
    <property type="component" value="Unassembled WGS sequence"/>
</dbReference>
<proteinExistence type="predicted"/>
<reference evidence="1 2" key="1">
    <citation type="submission" date="2019-01" db="EMBL/GenBank/DDBJ databases">
        <authorList>
            <person name="Ferrante I. M."/>
        </authorList>
    </citation>
    <scope>NUCLEOTIDE SEQUENCE [LARGE SCALE GENOMIC DNA]</scope>
    <source>
        <strain evidence="1 2">B856</strain>
    </source>
</reference>
<keyword evidence="2" id="KW-1185">Reference proteome</keyword>
<name>A0A448ZCP5_9STRA</name>
<evidence type="ECO:0000313" key="1">
    <source>
        <dbReference type="EMBL" id="VEU39801.1"/>
    </source>
</evidence>
<protein>
    <submittedName>
        <fullName evidence="1">Uncharacterized protein</fullName>
    </submittedName>
</protein>
<accession>A0A448ZCP5</accession>
<organism evidence="1 2">
    <name type="scientific">Pseudo-nitzschia multistriata</name>
    <dbReference type="NCBI Taxonomy" id="183589"/>
    <lineage>
        <taxon>Eukaryota</taxon>
        <taxon>Sar</taxon>
        <taxon>Stramenopiles</taxon>
        <taxon>Ochrophyta</taxon>
        <taxon>Bacillariophyta</taxon>
        <taxon>Bacillariophyceae</taxon>
        <taxon>Bacillariophycidae</taxon>
        <taxon>Bacillariales</taxon>
        <taxon>Bacillariaceae</taxon>
        <taxon>Pseudo-nitzschia</taxon>
    </lineage>
</organism>
<dbReference type="AlphaFoldDB" id="A0A448ZCP5"/>
<sequence length="127" mass="13929">MVDGNGMVIRLADMSRCFKLTKLLIVSGILHSKLLSCKARKTRLSWTAPILGICPIKSLPLKSTTSNFPMDQRFSGSGPSSLLTLKSKSTIFCHPPIVSSVISPVIKLSFVLIEMNSLNIIRQIEDV</sequence>
<evidence type="ECO:0000313" key="2">
    <source>
        <dbReference type="Proteomes" id="UP000291116"/>
    </source>
</evidence>